<reference evidence="8 9" key="1">
    <citation type="submission" date="2021-08" db="EMBL/GenBank/DDBJ databases">
        <title>Muricauda profundi sp. nov., a marine bacterium isolated from deep seawater of the Mariana Trench.</title>
        <authorList>
            <person name="Wei Y."/>
        </authorList>
    </citation>
    <scope>NUCLEOTIDE SEQUENCE [LARGE SCALE GENOMIC DNA]</scope>
    <source>
        <strain evidence="8 9">W52</strain>
    </source>
</reference>
<accession>A0ABS7EUE2</accession>
<keyword evidence="5 6" id="KW-0472">Membrane</keyword>
<dbReference type="InterPro" id="IPR010982">
    <property type="entry name" value="Lambda_DNA-bd_dom_sf"/>
</dbReference>
<keyword evidence="4" id="KW-0238">DNA-binding</keyword>
<evidence type="ECO:0000259" key="7">
    <source>
        <dbReference type="PROSITE" id="PS50943"/>
    </source>
</evidence>
<feature type="transmembrane region" description="Helical" evidence="6">
    <location>
        <begin position="74"/>
        <end position="98"/>
    </location>
</feature>
<dbReference type="CDD" id="cd00093">
    <property type="entry name" value="HTH_XRE"/>
    <property type="match status" value="1"/>
</dbReference>
<evidence type="ECO:0000256" key="4">
    <source>
        <dbReference type="ARBA" id="ARBA00023125"/>
    </source>
</evidence>
<dbReference type="InterPro" id="IPR001387">
    <property type="entry name" value="Cro/C1-type_HTH"/>
</dbReference>
<keyword evidence="3 6" id="KW-1133">Transmembrane helix</keyword>
<dbReference type="Pfam" id="PF09685">
    <property type="entry name" value="MamF_MmsF"/>
    <property type="match status" value="1"/>
</dbReference>
<evidence type="ECO:0000256" key="2">
    <source>
        <dbReference type="ARBA" id="ARBA00022692"/>
    </source>
</evidence>
<dbReference type="SMART" id="SM00530">
    <property type="entry name" value="HTH_XRE"/>
    <property type="match status" value="1"/>
</dbReference>
<comment type="caution">
    <text evidence="8">The sequence shown here is derived from an EMBL/GenBank/DDBJ whole genome shotgun (WGS) entry which is preliminary data.</text>
</comment>
<keyword evidence="9" id="KW-1185">Reference proteome</keyword>
<dbReference type="RefSeq" id="WP_220114648.1">
    <property type="nucleotide sequence ID" value="NZ_JAHZSV010000026.1"/>
</dbReference>
<feature type="domain" description="HTH cro/C1-type" evidence="7">
    <location>
        <begin position="4"/>
        <end position="57"/>
    </location>
</feature>
<evidence type="ECO:0000313" key="8">
    <source>
        <dbReference type="EMBL" id="MBW8201212.1"/>
    </source>
</evidence>
<sequence length="179" mass="20389">MSKIKEKREELNITQEQLAEKCGVSTRTIQRIEAGAEPKGHTLNALTKALGLEVSDLKESPSVMVHSDHTWLKIINFSSLPLTVLPPLNIVVPLIIMFAKKEVNRMNKQVVTLQIFWTIGAFILFMLASFMKNWFDLGNKFILITMIVLVLSNVFVILRNSFEIDKRGKLYVDLNFSII</sequence>
<dbReference type="Gene3D" id="1.10.260.40">
    <property type="entry name" value="lambda repressor-like DNA-binding domains"/>
    <property type="match status" value="1"/>
</dbReference>
<dbReference type="EMBL" id="JAHZSV010000026">
    <property type="protein sequence ID" value="MBW8201212.1"/>
    <property type="molecule type" value="Genomic_DNA"/>
</dbReference>
<evidence type="ECO:0000313" key="9">
    <source>
        <dbReference type="Proteomes" id="UP001196136"/>
    </source>
</evidence>
<comment type="subcellular location">
    <subcellularLocation>
        <location evidence="1">Membrane</location>
        <topology evidence="1">Multi-pass membrane protein</topology>
    </subcellularLocation>
</comment>
<name>A0ABS7EUE2_9FLAO</name>
<evidence type="ECO:0000256" key="3">
    <source>
        <dbReference type="ARBA" id="ARBA00022989"/>
    </source>
</evidence>
<dbReference type="SUPFAM" id="SSF47413">
    <property type="entry name" value="lambda repressor-like DNA-binding domains"/>
    <property type="match status" value="1"/>
</dbReference>
<evidence type="ECO:0000256" key="6">
    <source>
        <dbReference type="SAM" id="Phobius"/>
    </source>
</evidence>
<dbReference type="Proteomes" id="UP001196136">
    <property type="component" value="Unassembled WGS sequence"/>
</dbReference>
<dbReference type="Pfam" id="PF01381">
    <property type="entry name" value="HTH_3"/>
    <property type="match status" value="1"/>
</dbReference>
<dbReference type="InterPro" id="IPR019109">
    <property type="entry name" value="MamF_MmsF"/>
</dbReference>
<feature type="transmembrane region" description="Helical" evidence="6">
    <location>
        <begin position="137"/>
        <end position="158"/>
    </location>
</feature>
<dbReference type="PANTHER" id="PTHR46558">
    <property type="entry name" value="TRACRIPTIONAL REGULATORY PROTEIN-RELATED-RELATED"/>
    <property type="match status" value="1"/>
</dbReference>
<proteinExistence type="predicted"/>
<gene>
    <name evidence="8" type="ORF">K1F36_15405</name>
</gene>
<protein>
    <submittedName>
        <fullName evidence="8">Helix-turn-helix domain-containing protein</fullName>
    </submittedName>
</protein>
<dbReference type="PANTHER" id="PTHR46558:SF4">
    <property type="entry name" value="DNA-BIDING PHAGE PROTEIN"/>
    <property type="match status" value="1"/>
</dbReference>
<evidence type="ECO:0000256" key="1">
    <source>
        <dbReference type="ARBA" id="ARBA00004141"/>
    </source>
</evidence>
<keyword evidence="2 6" id="KW-0812">Transmembrane</keyword>
<evidence type="ECO:0000256" key="5">
    <source>
        <dbReference type="ARBA" id="ARBA00023136"/>
    </source>
</evidence>
<feature type="transmembrane region" description="Helical" evidence="6">
    <location>
        <begin position="110"/>
        <end position="131"/>
    </location>
</feature>
<organism evidence="8 9">
    <name type="scientific">Flagellimonas abyssi</name>
    <dbReference type="NCBI Taxonomy" id="2864871"/>
    <lineage>
        <taxon>Bacteria</taxon>
        <taxon>Pseudomonadati</taxon>
        <taxon>Bacteroidota</taxon>
        <taxon>Flavobacteriia</taxon>
        <taxon>Flavobacteriales</taxon>
        <taxon>Flavobacteriaceae</taxon>
        <taxon>Flagellimonas</taxon>
    </lineage>
</organism>
<dbReference type="PROSITE" id="PS50943">
    <property type="entry name" value="HTH_CROC1"/>
    <property type="match status" value="1"/>
</dbReference>